<dbReference type="EMBL" id="JACHHR010000003">
    <property type="protein sequence ID" value="MBB5212306.1"/>
    <property type="molecule type" value="Genomic_DNA"/>
</dbReference>
<dbReference type="InterPro" id="IPR029044">
    <property type="entry name" value="Nucleotide-diphossugar_trans"/>
</dbReference>
<dbReference type="InterPro" id="IPR011009">
    <property type="entry name" value="Kinase-like_dom_sf"/>
</dbReference>
<reference evidence="1 4" key="2">
    <citation type="submission" date="2020-08" db="EMBL/GenBank/DDBJ databases">
        <title>Genomic Encyclopedia of Type Strains, Phase IV (KMG-IV): sequencing the most valuable type-strain genomes for metagenomic binning, comparative biology and taxonomic classification.</title>
        <authorList>
            <person name="Goeker M."/>
        </authorList>
    </citation>
    <scope>NUCLEOTIDE SEQUENCE [LARGE SCALE GENOMIC DNA]</scope>
    <source>
        <strain evidence="1 4">DSM 11525</strain>
    </source>
</reference>
<dbReference type="SUPFAM" id="SSF53448">
    <property type="entry name" value="Nucleotide-diphospho-sugar transferases"/>
    <property type="match status" value="1"/>
</dbReference>
<accession>A0A6P1TE82</accession>
<dbReference type="SUPFAM" id="SSF56112">
    <property type="entry name" value="Protein kinase-like (PK-like)"/>
    <property type="match status" value="1"/>
</dbReference>
<evidence type="ECO:0000313" key="1">
    <source>
        <dbReference type="EMBL" id="MBB5212306.1"/>
    </source>
</evidence>
<dbReference type="AlphaFoldDB" id="A0A6P1TE82"/>
<keyword evidence="3" id="KW-1185">Reference proteome</keyword>
<evidence type="ECO:0000313" key="4">
    <source>
        <dbReference type="Proteomes" id="UP000563601"/>
    </source>
</evidence>
<dbReference type="EMBL" id="CP047491">
    <property type="protein sequence ID" value="QHQ39953.1"/>
    <property type="molecule type" value="Genomic_DNA"/>
</dbReference>
<gene>
    <name evidence="2" type="ORF">GTQ55_13810</name>
    <name evidence="1" type="ORF">HNQ53_002531</name>
</gene>
<proteinExistence type="predicted"/>
<evidence type="ECO:0000313" key="2">
    <source>
        <dbReference type="EMBL" id="QHQ39953.1"/>
    </source>
</evidence>
<dbReference type="Proteomes" id="UP000563601">
    <property type="component" value="Unassembled WGS sequence"/>
</dbReference>
<reference evidence="2 3" key="1">
    <citation type="submission" date="2020-01" db="EMBL/GenBank/DDBJ databases">
        <title>The possibility of degradation of plastic by Microbulbifer hydrolyticus IRE-31.</title>
        <authorList>
            <person name="Liu L."/>
        </authorList>
    </citation>
    <scope>NUCLEOTIDE SEQUENCE [LARGE SCALE GENOMIC DNA]</scope>
    <source>
        <strain evidence="2 3">IRE-31</strain>
    </source>
</reference>
<sequence>MMILITSGSYIDQDFASEVGRLPPAFLPVGNRRLYSYQIESISSLEGDKYLSLPSSFKIDPVDEAWLESAGISILRVPEGISLGESILYCWNLTGKQYKSLAVLHGDTLFRDLAYPTGDALSVHKNSGFYQRATFSYVEGVPILSDVWAGESEDVLSGYFSFSSPHVLMKGIIENSGNFTEALKYYSSNCEMTISCEGEWLDFGHINSYFRARSKLTTERAFNELSICSRSVVKKSSNNKKILAEKNWFEYLPSRLRIHCPNLLSPSHGVSDDDGYSLEYQYWMPLNDLFVFGALGGRSWISIFRAARTILDDFSNYRPDAPNLESLNKLYLTKTLERLRQFCDSSNISIDQEFRAEVGESGVSLRQMAERSAELISEANDSHVVISHGDFCFSNLLFDSRTQAIKVIDPRGIDYDGNFSIFGDSRYDVSKFYHSVVGLYDFIVAGRYSLNVDRDLGVWKIDFSTQCELIDIEKYFRNEFFSSGRFDEVEILAINVHLFLSMLPLHYDRPDRQKAMLANALRLYRKLEIQIRNRVS</sequence>
<organism evidence="1 4">
    <name type="scientific">Microbulbifer hydrolyticus</name>
    <dbReference type="NCBI Taxonomy" id="48074"/>
    <lineage>
        <taxon>Bacteria</taxon>
        <taxon>Pseudomonadati</taxon>
        <taxon>Pseudomonadota</taxon>
        <taxon>Gammaproteobacteria</taxon>
        <taxon>Cellvibrionales</taxon>
        <taxon>Microbulbiferaceae</taxon>
        <taxon>Microbulbifer</taxon>
    </lineage>
</organism>
<evidence type="ECO:0000313" key="3">
    <source>
        <dbReference type="Proteomes" id="UP000464675"/>
    </source>
</evidence>
<dbReference type="OrthoDB" id="9814110at2"/>
<name>A0A6P1TE82_9GAMM</name>
<dbReference type="RefSeq" id="WP_161859265.1">
    <property type="nucleotide sequence ID" value="NZ_CP047491.1"/>
</dbReference>
<protein>
    <submittedName>
        <fullName evidence="2">Capsular biosynthesis protein</fullName>
    </submittedName>
</protein>
<dbReference type="Gene3D" id="3.90.1200.10">
    <property type="match status" value="1"/>
</dbReference>
<dbReference type="Proteomes" id="UP000464675">
    <property type="component" value="Chromosome"/>
</dbReference>